<proteinExistence type="predicted"/>
<sequence length="101" mass="10596">AREPVPTARMSPSGEPRRETQTLVRGTTGWVGGLRLGVGRIAEDAATLVILEGRNVPSQGNWRVSGEAGHSEELANGYTVTIERVTASADGSVTVTVTPPE</sequence>
<evidence type="ECO:0000313" key="2">
    <source>
        <dbReference type="EMBL" id="MFD0855771.1"/>
    </source>
</evidence>
<comment type="caution">
    <text evidence="2">The sequence shown here is derived from an EMBL/GenBank/DDBJ whole genome shotgun (WGS) entry which is preliminary data.</text>
</comment>
<dbReference type="Proteomes" id="UP001597083">
    <property type="component" value="Unassembled WGS sequence"/>
</dbReference>
<evidence type="ECO:0000256" key="1">
    <source>
        <dbReference type="SAM" id="MobiDB-lite"/>
    </source>
</evidence>
<evidence type="ECO:0000313" key="3">
    <source>
        <dbReference type="Proteomes" id="UP001597083"/>
    </source>
</evidence>
<reference evidence="3" key="1">
    <citation type="journal article" date="2019" name="Int. J. Syst. Evol. Microbiol.">
        <title>The Global Catalogue of Microorganisms (GCM) 10K type strain sequencing project: providing services to taxonomists for standard genome sequencing and annotation.</title>
        <authorList>
            <consortium name="The Broad Institute Genomics Platform"/>
            <consortium name="The Broad Institute Genome Sequencing Center for Infectious Disease"/>
            <person name="Wu L."/>
            <person name="Ma J."/>
        </authorList>
    </citation>
    <scope>NUCLEOTIDE SEQUENCE [LARGE SCALE GENOMIC DNA]</scope>
    <source>
        <strain evidence="3">JCM 31696</strain>
    </source>
</reference>
<keyword evidence="3" id="KW-1185">Reference proteome</keyword>
<dbReference type="EMBL" id="JBHTIR010003780">
    <property type="protein sequence ID" value="MFD0855771.1"/>
    <property type="molecule type" value="Genomic_DNA"/>
</dbReference>
<gene>
    <name evidence="2" type="ORF">ACFQ07_26250</name>
</gene>
<name>A0ABW3CMK6_9ACTN</name>
<protein>
    <submittedName>
        <fullName evidence="2">Uncharacterized protein</fullName>
    </submittedName>
</protein>
<feature type="region of interest" description="Disordered" evidence="1">
    <location>
        <begin position="1"/>
        <end position="21"/>
    </location>
</feature>
<accession>A0ABW3CMK6</accession>
<organism evidence="2 3">
    <name type="scientific">Actinomadura adrarensis</name>
    <dbReference type="NCBI Taxonomy" id="1819600"/>
    <lineage>
        <taxon>Bacteria</taxon>
        <taxon>Bacillati</taxon>
        <taxon>Actinomycetota</taxon>
        <taxon>Actinomycetes</taxon>
        <taxon>Streptosporangiales</taxon>
        <taxon>Thermomonosporaceae</taxon>
        <taxon>Actinomadura</taxon>
    </lineage>
</organism>
<feature type="non-terminal residue" evidence="2">
    <location>
        <position position="1"/>
    </location>
</feature>